<name>A0ABR5AI21_9BACL</name>
<dbReference type="Proteomes" id="UP000031967">
    <property type="component" value="Unassembled WGS sequence"/>
</dbReference>
<proteinExistence type="predicted"/>
<keyword evidence="2" id="KW-1185">Reference proteome</keyword>
<accession>A0ABR5AI21</accession>
<dbReference type="EMBL" id="JXAK01000018">
    <property type="protein sequence ID" value="KIL40669.1"/>
    <property type="molecule type" value="Genomic_DNA"/>
</dbReference>
<reference evidence="1 2" key="1">
    <citation type="submission" date="2014-12" db="EMBL/GenBank/DDBJ databases">
        <title>Draft genome sequence of Paenibacillus kamchatkensis strain B-2647.</title>
        <authorList>
            <person name="Karlyshev A.V."/>
            <person name="Kudryashova E.B."/>
        </authorList>
    </citation>
    <scope>NUCLEOTIDE SEQUENCE [LARGE SCALE GENOMIC DNA]</scope>
    <source>
        <strain evidence="1 2">VKM B-2647</strain>
    </source>
</reference>
<protein>
    <submittedName>
        <fullName evidence="1">Uncharacterized protein</fullName>
    </submittedName>
</protein>
<gene>
    <name evidence="1" type="ORF">SD70_12215</name>
</gene>
<evidence type="ECO:0000313" key="1">
    <source>
        <dbReference type="EMBL" id="KIL40669.1"/>
    </source>
</evidence>
<comment type="caution">
    <text evidence="1">The sequence shown here is derived from an EMBL/GenBank/DDBJ whole genome shotgun (WGS) entry which is preliminary data.</text>
</comment>
<evidence type="ECO:0000313" key="2">
    <source>
        <dbReference type="Proteomes" id="UP000031967"/>
    </source>
</evidence>
<sequence>MGVGGAAGDAAFSVCREGGDQNFGLESGNRDLLRLCSLRFIDLVRRRFRLVTHLRHRLQEITEHSSAIGGISRYFPELTERCSAIRPKMRASSADGPAIASDSGIAFRYFAAIILIFANSGTLFRYDFTRDEDS</sequence>
<organism evidence="1 2">
    <name type="scientific">Gordoniibacillus kamchatkensis</name>
    <dbReference type="NCBI Taxonomy" id="1590651"/>
    <lineage>
        <taxon>Bacteria</taxon>
        <taxon>Bacillati</taxon>
        <taxon>Bacillota</taxon>
        <taxon>Bacilli</taxon>
        <taxon>Bacillales</taxon>
        <taxon>Paenibacillaceae</taxon>
        <taxon>Gordoniibacillus</taxon>
    </lineage>
</organism>